<feature type="domain" description="FAD-binding FR-type" evidence="9">
    <location>
        <begin position="239"/>
        <end position="362"/>
    </location>
</feature>
<dbReference type="Pfam" id="PF08022">
    <property type="entry name" value="FAD_binding_8"/>
    <property type="match status" value="1"/>
</dbReference>
<evidence type="ECO:0000256" key="1">
    <source>
        <dbReference type="ARBA" id="ARBA00004141"/>
    </source>
</evidence>
<feature type="transmembrane region" description="Helical" evidence="8">
    <location>
        <begin position="137"/>
        <end position="159"/>
    </location>
</feature>
<sequence>MAVRSWKDQFTFRKLFFYFVFWGFHWAIFAIGWWKQQGDARLAPLNGLQYSVWISRGAGLILSVDILLIILPMCRNLLRVIRPKIRWLPLDESQWFHRQVAYAMLFFTICHTAAHYVNFFNVEKTQVRPELAVQIHYAQAGGITGHIMLLCMMLMYTTAHARIRQQSFETFWYTHHLFIPFLLGMYTHATGCFVRDSAQPYSPFDKTNFWKHCIGYEGWRWELFGGGIYLIERLYREIRMRRETTIVRVVRHPYDAVEIQFVKPSMKYKPGQWLFLNCPSVSYQQWHPFTITSCPFDPYVSVHVRQVGDFTRALADALGAGQSQAKIYDELDPMGMYEVALQHGQEMPKIRIDGPYGAPAEDVFDNEIAVLIGTGIGVTPWAAILKNIYHLRNSPNPPRRLRRVEFIWVCRDTSSFEWFQTLLLSLENQTSGGSGYTPTPGSDHESFLRIHTYLTQKVDADTAQNIVLNSVGTDKDPLTELRSRTNFGRPDFPKLLTAMRDGIMNRTYIGGLESSLRTDVGVYFCGPSVAAREIKRACRVADSREVRFKFWKEHF</sequence>
<evidence type="ECO:0000256" key="3">
    <source>
        <dbReference type="ARBA" id="ARBA00022982"/>
    </source>
</evidence>
<dbReference type="InterPro" id="IPR050369">
    <property type="entry name" value="RBOH/FRE"/>
</dbReference>
<dbReference type="OrthoDB" id="167398at2759"/>
<dbReference type="RefSeq" id="XP_033601141.1">
    <property type="nucleotide sequence ID" value="XM_033746063.1"/>
</dbReference>
<dbReference type="InterPro" id="IPR017938">
    <property type="entry name" value="Riboflavin_synthase-like_b-brl"/>
</dbReference>
<keyword evidence="3" id="KW-0249">Electron transport</keyword>
<dbReference type="PANTHER" id="PTHR11972">
    <property type="entry name" value="NADPH OXIDASE"/>
    <property type="match status" value="1"/>
</dbReference>
<dbReference type="GO" id="GO:0006811">
    <property type="term" value="P:monoatomic ion transport"/>
    <property type="evidence" value="ECO:0007669"/>
    <property type="project" value="UniProtKB-KW"/>
</dbReference>
<reference evidence="10" key="1">
    <citation type="journal article" date="2020" name="Stud. Mycol.">
        <title>101 Dothideomycetes genomes: a test case for predicting lifestyles and emergence of pathogens.</title>
        <authorList>
            <person name="Haridas S."/>
            <person name="Albert R."/>
            <person name="Binder M."/>
            <person name="Bloem J."/>
            <person name="Labutti K."/>
            <person name="Salamov A."/>
            <person name="Andreopoulos B."/>
            <person name="Baker S."/>
            <person name="Barry K."/>
            <person name="Bills G."/>
            <person name="Bluhm B."/>
            <person name="Cannon C."/>
            <person name="Castanera R."/>
            <person name="Culley D."/>
            <person name="Daum C."/>
            <person name="Ezra D."/>
            <person name="Gonzalez J."/>
            <person name="Henrissat B."/>
            <person name="Kuo A."/>
            <person name="Liang C."/>
            <person name="Lipzen A."/>
            <person name="Lutzoni F."/>
            <person name="Magnuson J."/>
            <person name="Mondo S."/>
            <person name="Nolan M."/>
            <person name="Ohm R."/>
            <person name="Pangilinan J."/>
            <person name="Park H.-J."/>
            <person name="Ramirez L."/>
            <person name="Alfaro M."/>
            <person name="Sun H."/>
            <person name="Tritt A."/>
            <person name="Yoshinaga Y."/>
            <person name="Zwiers L.-H."/>
            <person name="Turgeon B."/>
            <person name="Goodwin S."/>
            <person name="Spatafora J."/>
            <person name="Crous P."/>
            <person name="Grigoriev I."/>
        </authorList>
    </citation>
    <scope>NUCLEOTIDE SEQUENCE</scope>
    <source>
        <strain evidence="10">CBS 121739</strain>
    </source>
</reference>
<protein>
    <recommendedName>
        <fullName evidence="9">FAD-binding FR-type domain-containing protein</fullName>
    </recommendedName>
</protein>
<dbReference type="SFLD" id="SFLDG01169">
    <property type="entry name" value="NADPH_oxidase_subgroup_(NOX)"/>
    <property type="match status" value="1"/>
</dbReference>
<evidence type="ECO:0000256" key="2">
    <source>
        <dbReference type="ARBA" id="ARBA00022692"/>
    </source>
</evidence>
<dbReference type="CDD" id="cd06186">
    <property type="entry name" value="NOX_Duox_like_FAD_NADP"/>
    <property type="match status" value="1"/>
</dbReference>
<evidence type="ECO:0000313" key="11">
    <source>
        <dbReference type="Proteomes" id="UP000799437"/>
    </source>
</evidence>
<evidence type="ECO:0000259" key="9">
    <source>
        <dbReference type="PROSITE" id="PS51384"/>
    </source>
</evidence>
<dbReference type="GO" id="GO:0016175">
    <property type="term" value="F:superoxide-generating NAD(P)H oxidase activity"/>
    <property type="evidence" value="ECO:0007669"/>
    <property type="project" value="TreeGrafter"/>
</dbReference>
<feature type="transmembrane region" description="Helical" evidence="8">
    <location>
        <begin position="15"/>
        <end position="34"/>
    </location>
</feature>
<dbReference type="Pfam" id="PF08030">
    <property type="entry name" value="NAD_binding_6"/>
    <property type="match status" value="1"/>
</dbReference>
<dbReference type="Gene3D" id="3.40.50.80">
    <property type="entry name" value="Nucleotide-binding domain of ferredoxin-NADP reductase (FNR) module"/>
    <property type="match status" value="1"/>
</dbReference>
<dbReference type="FunFam" id="2.40.30.10:FF:000091">
    <property type="entry name" value="NADPH oxidase (NoxA), putative"/>
    <property type="match status" value="1"/>
</dbReference>
<feature type="transmembrane region" description="Helical" evidence="8">
    <location>
        <begin position="171"/>
        <end position="189"/>
    </location>
</feature>
<evidence type="ECO:0000256" key="6">
    <source>
        <dbReference type="ARBA" id="ARBA00023065"/>
    </source>
</evidence>
<keyword evidence="4 8" id="KW-1133">Transmembrane helix</keyword>
<keyword evidence="6" id="KW-0406">Ion transport</keyword>
<evidence type="ECO:0000256" key="7">
    <source>
        <dbReference type="ARBA" id="ARBA00023136"/>
    </source>
</evidence>
<comment type="subcellular location">
    <subcellularLocation>
        <location evidence="1">Membrane</location>
        <topology evidence="1">Multi-pass membrane protein</topology>
    </subcellularLocation>
</comment>
<dbReference type="Proteomes" id="UP000799437">
    <property type="component" value="Unassembled WGS sequence"/>
</dbReference>
<dbReference type="FunFam" id="3.40.50.80:FF:000029">
    <property type="entry name" value="NADPH oxidase A"/>
    <property type="match status" value="1"/>
</dbReference>
<accession>A0A6A6W9R8</accession>
<name>A0A6A6W9R8_9PEZI</name>
<dbReference type="GeneID" id="54487117"/>
<dbReference type="PROSITE" id="PS51384">
    <property type="entry name" value="FAD_FR"/>
    <property type="match status" value="1"/>
</dbReference>
<dbReference type="SFLD" id="SFLDG01168">
    <property type="entry name" value="Ferric_reductase_subgroup_(FRE"/>
    <property type="match status" value="1"/>
</dbReference>
<dbReference type="InterPro" id="IPR013112">
    <property type="entry name" value="FAD-bd_8"/>
</dbReference>
<feature type="transmembrane region" description="Helical" evidence="8">
    <location>
        <begin position="54"/>
        <end position="78"/>
    </location>
</feature>
<keyword evidence="11" id="KW-1185">Reference proteome</keyword>
<dbReference type="InterPro" id="IPR039261">
    <property type="entry name" value="FNR_nucleotide-bd"/>
</dbReference>
<proteinExistence type="predicted"/>
<dbReference type="PANTHER" id="PTHR11972:SF39">
    <property type="entry name" value="FAD-BINDING FR-TYPE DOMAIN-CONTAINING PROTEIN"/>
    <property type="match status" value="1"/>
</dbReference>
<evidence type="ECO:0000256" key="8">
    <source>
        <dbReference type="SAM" id="Phobius"/>
    </source>
</evidence>
<keyword evidence="5" id="KW-0560">Oxidoreductase</keyword>
<dbReference type="SUPFAM" id="SSF52343">
    <property type="entry name" value="Ferredoxin reductase-like, C-terminal NADP-linked domain"/>
    <property type="match status" value="1"/>
</dbReference>
<organism evidence="10 11">
    <name type="scientific">Pseudovirgaria hyperparasitica</name>
    <dbReference type="NCBI Taxonomy" id="470096"/>
    <lineage>
        <taxon>Eukaryota</taxon>
        <taxon>Fungi</taxon>
        <taxon>Dikarya</taxon>
        <taxon>Ascomycota</taxon>
        <taxon>Pezizomycotina</taxon>
        <taxon>Dothideomycetes</taxon>
        <taxon>Dothideomycetes incertae sedis</taxon>
        <taxon>Acrospermales</taxon>
        <taxon>Acrospermaceae</taxon>
        <taxon>Pseudovirgaria</taxon>
    </lineage>
</organism>
<keyword evidence="2 8" id="KW-0812">Transmembrane</keyword>
<gene>
    <name evidence="10" type="ORF">EJ05DRAFT_492853</name>
</gene>
<dbReference type="InterPro" id="IPR013121">
    <property type="entry name" value="Fe_red_NAD-bd_6"/>
</dbReference>
<dbReference type="Gene3D" id="2.40.30.10">
    <property type="entry name" value="Translation factors"/>
    <property type="match status" value="1"/>
</dbReference>
<evidence type="ECO:0000256" key="5">
    <source>
        <dbReference type="ARBA" id="ARBA00023002"/>
    </source>
</evidence>
<dbReference type="AlphaFoldDB" id="A0A6A6W9R8"/>
<dbReference type="InterPro" id="IPR013130">
    <property type="entry name" value="Fe3_Rdtase_TM_dom"/>
</dbReference>
<dbReference type="Pfam" id="PF01794">
    <property type="entry name" value="Ferric_reduct"/>
    <property type="match status" value="1"/>
</dbReference>
<dbReference type="GO" id="GO:0006952">
    <property type="term" value="P:defense response"/>
    <property type="evidence" value="ECO:0007669"/>
    <property type="project" value="TreeGrafter"/>
</dbReference>
<dbReference type="SFLD" id="SFLDS00052">
    <property type="entry name" value="Ferric_Reductase_Domain"/>
    <property type="match status" value="1"/>
</dbReference>
<dbReference type="InterPro" id="IPR017927">
    <property type="entry name" value="FAD-bd_FR_type"/>
</dbReference>
<keyword evidence="6" id="KW-0813">Transport</keyword>
<feature type="transmembrane region" description="Helical" evidence="8">
    <location>
        <begin position="99"/>
        <end position="117"/>
    </location>
</feature>
<dbReference type="GO" id="GO:0042554">
    <property type="term" value="P:superoxide anion generation"/>
    <property type="evidence" value="ECO:0007669"/>
    <property type="project" value="TreeGrafter"/>
</dbReference>
<dbReference type="GO" id="GO:0043020">
    <property type="term" value="C:NADPH oxidase complex"/>
    <property type="evidence" value="ECO:0007669"/>
    <property type="project" value="TreeGrafter"/>
</dbReference>
<keyword evidence="7 8" id="KW-0472">Membrane</keyword>
<evidence type="ECO:0000256" key="4">
    <source>
        <dbReference type="ARBA" id="ARBA00022989"/>
    </source>
</evidence>
<evidence type="ECO:0000313" key="10">
    <source>
        <dbReference type="EMBL" id="KAF2758690.1"/>
    </source>
</evidence>
<dbReference type="EMBL" id="ML996571">
    <property type="protein sequence ID" value="KAF2758690.1"/>
    <property type="molecule type" value="Genomic_DNA"/>
</dbReference>
<dbReference type="SUPFAM" id="SSF63380">
    <property type="entry name" value="Riboflavin synthase domain-like"/>
    <property type="match status" value="1"/>
</dbReference>